<proteinExistence type="inferred from homology"/>
<evidence type="ECO:0000259" key="5">
    <source>
        <dbReference type="Pfam" id="PF00561"/>
    </source>
</evidence>
<dbReference type="Gene3D" id="3.40.50.1820">
    <property type="entry name" value="alpha/beta hydrolase"/>
    <property type="match status" value="1"/>
</dbReference>
<dbReference type="RefSeq" id="WP_135338891.1">
    <property type="nucleotide sequence ID" value="NZ_JBHLTX010000035.1"/>
</dbReference>
<reference evidence="7 8" key="1">
    <citation type="submission" date="2019-03" db="EMBL/GenBank/DDBJ databases">
        <authorList>
            <person name="Gonzalez-Pimentel J.L."/>
        </authorList>
    </citation>
    <scope>NUCLEOTIDE SEQUENCE [LARGE SCALE GENOMIC DNA]</scope>
    <source>
        <strain evidence="7 8">JCM 31289</strain>
    </source>
</reference>
<keyword evidence="8" id="KW-1185">Reference proteome</keyword>
<feature type="signal peptide" evidence="4">
    <location>
        <begin position="1"/>
        <end position="27"/>
    </location>
</feature>
<dbReference type="InterPro" id="IPR029058">
    <property type="entry name" value="AB_hydrolase_fold"/>
</dbReference>
<feature type="domain" description="AB hydrolase-1" evidence="5">
    <location>
        <begin position="107"/>
        <end position="281"/>
    </location>
</feature>
<dbReference type="AlphaFoldDB" id="A0A4Z0HAT2"/>
<dbReference type="Pfam" id="PF08386">
    <property type="entry name" value="Abhydrolase_4"/>
    <property type="match status" value="1"/>
</dbReference>
<keyword evidence="3 7" id="KW-0378">Hydrolase</keyword>
<dbReference type="Pfam" id="PF00561">
    <property type="entry name" value="Abhydrolase_1"/>
    <property type="match status" value="1"/>
</dbReference>
<comment type="caution">
    <text evidence="7">The sequence shown here is derived from an EMBL/GenBank/DDBJ whole genome shotgun (WGS) entry which is preliminary data.</text>
</comment>
<evidence type="ECO:0000256" key="2">
    <source>
        <dbReference type="ARBA" id="ARBA00022729"/>
    </source>
</evidence>
<protein>
    <submittedName>
        <fullName evidence="7">Alpha/beta hydrolase</fullName>
    </submittedName>
</protein>
<feature type="chain" id="PRO_5021482512" evidence="4">
    <location>
        <begin position="28"/>
        <end position="515"/>
    </location>
</feature>
<feature type="domain" description="Peptidase S33 tripeptidyl aminopeptidase-like C-terminal" evidence="6">
    <location>
        <begin position="420"/>
        <end position="513"/>
    </location>
</feature>
<comment type="similarity">
    <text evidence="1">Belongs to the peptidase S33 family.</text>
</comment>
<dbReference type="InterPro" id="IPR013595">
    <property type="entry name" value="Pept_S33_TAP-like_C"/>
</dbReference>
<evidence type="ECO:0000259" key="6">
    <source>
        <dbReference type="Pfam" id="PF08386"/>
    </source>
</evidence>
<keyword evidence="2 4" id="KW-0732">Signal</keyword>
<dbReference type="GO" id="GO:0016787">
    <property type="term" value="F:hydrolase activity"/>
    <property type="evidence" value="ECO:0007669"/>
    <property type="project" value="UniProtKB-KW"/>
</dbReference>
<evidence type="ECO:0000313" key="8">
    <source>
        <dbReference type="Proteomes" id="UP000297948"/>
    </source>
</evidence>
<sequence length="515" mass="54794">MSTSRRVKAFAACAAMLAVTATTTAGATAGATAADSADPLARFHGQHVDWHSCALGADDELGRSLDAAGADCADITVPLDYAHPGGRTITVALSRLKATDTAHRVGPLLLNDGGPAGPSLHMPLTTSKVMGDVAGRYDLIGMDPRFVGRSTPLDCGWNLGSTFLRSAGTDRAGYREEVALARDLAGQCERTQGDVLPYVTTRNTARDMDVIRAALGEDTLSYLGYSYGSYLGQVYTELFPGRTDRMVLDGVSSPKYYSQTLLHGAEAANEEALRAWASWAAARHRTYGLGATRAEVLATVDHILDAAAREPLRIGKAYQLDEHLLPALLIGGLGSDLDGRRADLAATVSLLARAADREPVEPSEALAGQLEFLLTEAGSAPASQMTAIICGDVAERRGVASYWRAVEESREQSPLTGPLANNITPCEFWDRPAEAPTVVDNDVPALLVSATRDPRTLYDGAQAVHEQWPSSRLLTVEGARQHGLYGEYGNTCVDERVNAYLRTGRLPAQDPSCAA</sequence>
<dbReference type="InterPro" id="IPR051601">
    <property type="entry name" value="Serine_prot/Carboxylest_S33"/>
</dbReference>
<dbReference type="PANTHER" id="PTHR43248:SF29">
    <property type="entry name" value="TRIPEPTIDYL AMINOPEPTIDASE"/>
    <property type="match status" value="1"/>
</dbReference>
<organism evidence="7 8">
    <name type="scientific">Streptomyces palmae</name>
    <dbReference type="NCBI Taxonomy" id="1701085"/>
    <lineage>
        <taxon>Bacteria</taxon>
        <taxon>Bacillati</taxon>
        <taxon>Actinomycetota</taxon>
        <taxon>Actinomycetes</taxon>
        <taxon>Kitasatosporales</taxon>
        <taxon>Streptomycetaceae</taxon>
        <taxon>Streptomyces</taxon>
    </lineage>
</organism>
<dbReference type="SUPFAM" id="SSF53474">
    <property type="entry name" value="alpha/beta-Hydrolases"/>
    <property type="match status" value="1"/>
</dbReference>
<evidence type="ECO:0000256" key="4">
    <source>
        <dbReference type="SAM" id="SignalP"/>
    </source>
</evidence>
<evidence type="ECO:0000256" key="1">
    <source>
        <dbReference type="ARBA" id="ARBA00010088"/>
    </source>
</evidence>
<gene>
    <name evidence="7" type="ORF">E4099_11440</name>
</gene>
<evidence type="ECO:0000313" key="7">
    <source>
        <dbReference type="EMBL" id="TGB12086.1"/>
    </source>
</evidence>
<dbReference type="EMBL" id="SRID01000079">
    <property type="protein sequence ID" value="TGB12086.1"/>
    <property type="molecule type" value="Genomic_DNA"/>
</dbReference>
<dbReference type="OrthoDB" id="4447445at2"/>
<name>A0A4Z0HAT2_9ACTN</name>
<accession>A0A4Z0HAT2</accession>
<dbReference type="InterPro" id="IPR000073">
    <property type="entry name" value="AB_hydrolase_1"/>
</dbReference>
<evidence type="ECO:0000256" key="3">
    <source>
        <dbReference type="ARBA" id="ARBA00022801"/>
    </source>
</evidence>
<dbReference type="Proteomes" id="UP000297948">
    <property type="component" value="Unassembled WGS sequence"/>
</dbReference>
<dbReference type="PANTHER" id="PTHR43248">
    <property type="entry name" value="2-SUCCINYL-6-HYDROXY-2,4-CYCLOHEXADIENE-1-CARBOXYLATE SYNTHASE"/>
    <property type="match status" value="1"/>
</dbReference>